<feature type="signal peptide" evidence="5">
    <location>
        <begin position="1"/>
        <end position="19"/>
    </location>
</feature>
<accession>A0A2T5KAA7</accession>
<comment type="similarity">
    <text evidence="2">Belongs to the rickettsiale 17 kDa surface antigen family.</text>
</comment>
<dbReference type="EMBL" id="QAOT01000005">
    <property type="protein sequence ID" value="PTR19360.1"/>
    <property type="molecule type" value="Genomic_DNA"/>
</dbReference>
<evidence type="ECO:0000256" key="5">
    <source>
        <dbReference type="SAM" id="SignalP"/>
    </source>
</evidence>
<gene>
    <name evidence="7" type="ORF">C8J28_105201</name>
</gene>
<protein>
    <recommendedName>
        <fullName evidence="3">17 kDa surface antigen</fullName>
    </recommendedName>
</protein>
<dbReference type="AlphaFoldDB" id="A0A2T5KAA7"/>
<keyword evidence="8" id="KW-1185">Reference proteome</keyword>
<name>A0A2T5KAA7_9RHOB</name>
<dbReference type="InterPro" id="IPR008816">
    <property type="entry name" value="Gly_zipper_2TM_dom"/>
</dbReference>
<evidence type="ECO:0000313" key="7">
    <source>
        <dbReference type="EMBL" id="PTR19360.1"/>
    </source>
</evidence>
<dbReference type="Pfam" id="PF05433">
    <property type="entry name" value="Rick_17kDa_Anti"/>
    <property type="match status" value="1"/>
</dbReference>
<keyword evidence="5" id="KW-0732">Signal</keyword>
<dbReference type="GO" id="GO:0009279">
    <property type="term" value="C:cell outer membrane"/>
    <property type="evidence" value="ECO:0007669"/>
    <property type="project" value="UniProtKB-SubCell"/>
</dbReference>
<evidence type="ECO:0000259" key="6">
    <source>
        <dbReference type="Pfam" id="PF05433"/>
    </source>
</evidence>
<reference evidence="7 8" key="1">
    <citation type="submission" date="2018-04" db="EMBL/GenBank/DDBJ databases">
        <title>Genomic Encyclopedia of Type Strains, Phase III (KMG-III): the genomes of soil and plant-associated and newly described type strains.</title>
        <authorList>
            <person name="Whitman W."/>
        </authorList>
    </citation>
    <scope>NUCLEOTIDE SEQUENCE [LARGE SCALE GENOMIC DNA]</scope>
    <source>
        <strain evidence="7 8">KA25</strain>
    </source>
</reference>
<sequence>MLFHHLAAASAVAALIALTACTDNQGINAATGGLAGAAVGSQIGQGSGRTAATLAGAALGTAIGGNVATSPQPRMCMYRNAQTGETWQAPCPN</sequence>
<evidence type="ECO:0000256" key="2">
    <source>
        <dbReference type="ARBA" id="ARBA00008681"/>
    </source>
</evidence>
<evidence type="ECO:0000256" key="1">
    <source>
        <dbReference type="ARBA" id="ARBA00004459"/>
    </source>
</evidence>
<evidence type="ECO:0000256" key="3">
    <source>
        <dbReference type="ARBA" id="ARBA00015281"/>
    </source>
</evidence>
<feature type="domain" description="Glycine zipper 2TM" evidence="6">
    <location>
        <begin position="28"/>
        <end position="67"/>
    </location>
</feature>
<feature type="chain" id="PRO_5015784814" description="17 kDa surface antigen" evidence="5">
    <location>
        <begin position="20"/>
        <end position="93"/>
    </location>
</feature>
<evidence type="ECO:0000313" key="8">
    <source>
        <dbReference type="Proteomes" id="UP000244060"/>
    </source>
</evidence>
<organism evidence="7 8">
    <name type="scientific">Cereibacter azotoformans</name>
    <dbReference type="NCBI Taxonomy" id="43057"/>
    <lineage>
        <taxon>Bacteria</taxon>
        <taxon>Pseudomonadati</taxon>
        <taxon>Pseudomonadota</taxon>
        <taxon>Alphaproteobacteria</taxon>
        <taxon>Rhodobacterales</taxon>
        <taxon>Paracoccaceae</taxon>
        <taxon>Cereibacter</taxon>
    </lineage>
</organism>
<comment type="caution">
    <text evidence="7">The sequence shown here is derived from an EMBL/GenBank/DDBJ whole genome shotgun (WGS) entry which is preliminary data.</text>
</comment>
<keyword evidence="4" id="KW-0449">Lipoprotein</keyword>
<dbReference type="Proteomes" id="UP000244060">
    <property type="component" value="Unassembled WGS sequence"/>
</dbReference>
<dbReference type="RefSeq" id="WP_101340897.1">
    <property type="nucleotide sequence ID" value="NZ_CP090022.1"/>
</dbReference>
<evidence type="ECO:0000256" key="4">
    <source>
        <dbReference type="ARBA" id="ARBA00023288"/>
    </source>
</evidence>
<proteinExistence type="inferred from homology"/>
<comment type="subcellular location">
    <subcellularLocation>
        <location evidence="1">Cell outer membrane</location>
        <topology evidence="1">Lipid-anchor</topology>
    </subcellularLocation>
</comment>